<keyword evidence="3" id="KW-1185">Reference proteome</keyword>
<comment type="caution">
    <text evidence="2">The sequence shown here is derived from an EMBL/GenBank/DDBJ whole genome shotgun (WGS) entry which is preliminary data.</text>
</comment>
<dbReference type="EMBL" id="JBEDUW010000006">
    <property type="protein sequence ID" value="KAK9920397.1"/>
    <property type="molecule type" value="Genomic_DNA"/>
</dbReference>
<evidence type="ECO:0000313" key="2">
    <source>
        <dbReference type="EMBL" id="KAK9920397.1"/>
    </source>
</evidence>
<evidence type="ECO:0000256" key="1">
    <source>
        <dbReference type="SAM" id="Coils"/>
    </source>
</evidence>
<protein>
    <submittedName>
        <fullName evidence="2">Uncharacterized protein</fullName>
    </submittedName>
</protein>
<evidence type="ECO:0000313" key="3">
    <source>
        <dbReference type="Proteomes" id="UP001457282"/>
    </source>
</evidence>
<proteinExistence type="predicted"/>
<gene>
    <name evidence="2" type="ORF">M0R45_028952</name>
</gene>
<name>A0AAW1W7K6_RUBAR</name>
<dbReference type="AlphaFoldDB" id="A0AAW1W7K6"/>
<dbReference type="Proteomes" id="UP001457282">
    <property type="component" value="Unassembled WGS sequence"/>
</dbReference>
<feature type="coiled-coil region" evidence="1">
    <location>
        <begin position="41"/>
        <end position="72"/>
    </location>
</feature>
<keyword evidence="1" id="KW-0175">Coiled coil</keyword>
<dbReference type="PANTHER" id="PTHR34966">
    <property type="entry name" value="OSJNBA0043L24.15 PROTEIN"/>
    <property type="match status" value="1"/>
</dbReference>
<dbReference type="PANTHER" id="PTHR34966:SF1">
    <property type="entry name" value="OS04G0508100 PROTEIN"/>
    <property type="match status" value="1"/>
</dbReference>
<accession>A0AAW1W7K6</accession>
<sequence>MAGGGNFIHRVMSYLVNELLVDSLANSKSFQRFAVRTSKQMDEISNLAAKKKEQLAEQMKDISKNFDSFKDRFLFYLRNHNCQHSENWFTTSNKRCWGNGTSLRFVLISVEFDTSTGMVKTKVGPPTAN</sequence>
<reference evidence="2 3" key="1">
    <citation type="journal article" date="2023" name="G3 (Bethesda)">
        <title>A chromosome-length genome assembly and annotation of blackberry (Rubus argutus, cv. 'Hillquist').</title>
        <authorList>
            <person name="Bruna T."/>
            <person name="Aryal R."/>
            <person name="Dudchenko O."/>
            <person name="Sargent D.J."/>
            <person name="Mead D."/>
            <person name="Buti M."/>
            <person name="Cavallini A."/>
            <person name="Hytonen T."/>
            <person name="Andres J."/>
            <person name="Pham M."/>
            <person name="Weisz D."/>
            <person name="Mascagni F."/>
            <person name="Usai G."/>
            <person name="Natali L."/>
            <person name="Bassil N."/>
            <person name="Fernandez G.E."/>
            <person name="Lomsadze A."/>
            <person name="Armour M."/>
            <person name="Olukolu B."/>
            <person name="Poorten T."/>
            <person name="Britton C."/>
            <person name="Davik J."/>
            <person name="Ashrafi H."/>
            <person name="Aiden E.L."/>
            <person name="Borodovsky M."/>
            <person name="Worthington M."/>
        </authorList>
    </citation>
    <scope>NUCLEOTIDE SEQUENCE [LARGE SCALE GENOMIC DNA]</scope>
    <source>
        <strain evidence="2">PI 553951</strain>
    </source>
</reference>
<organism evidence="2 3">
    <name type="scientific">Rubus argutus</name>
    <name type="common">Southern blackberry</name>
    <dbReference type="NCBI Taxonomy" id="59490"/>
    <lineage>
        <taxon>Eukaryota</taxon>
        <taxon>Viridiplantae</taxon>
        <taxon>Streptophyta</taxon>
        <taxon>Embryophyta</taxon>
        <taxon>Tracheophyta</taxon>
        <taxon>Spermatophyta</taxon>
        <taxon>Magnoliopsida</taxon>
        <taxon>eudicotyledons</taxon>
        <taxon>Gunneridae</taxon>
        <taxon>Pentapetalae</taxon>
        <taxon>rosids</taxon>
        <taxon>fabids</taxon>
        <taxon>Rosales</taxon>
        <taxon>Rosaceae</taxon>
        <taxon>Rosoideae</taxon>
        <taxon>Rosoideae incertae sedis</taxon>
        <taxon>Rubus</taxon>
    </lineage>
</organism>